<accession>A0A4C1XUL0</accession>
<dbReference type="InterPro" id="IPR036691">
    <property type="entry name" value="Endo/exonu/phosph_ase_sf"/>
</dbReference>
<dbReference type="EMBL" id="BGZK01000987">
    <property type="protein sequence ID" value="GBP67571.1"/>
    <property type="molecule type" value="Genomic_DNA"/>
</dbReference>
<protein>
    <recommendedName>
        <fullName evidence="4">RNA-directed DNA polymerase from mobile element jockey</fullName>
    </recommendedName>
</protein>
<dbReference type="AlphaFoldDB" id="A0A4C1XUL0"/>
<dbReference type="OrthoDB" id="7487383at2759"/>
<feature type="compositionally biased region" description="Basic residues" evidence="1">
    <location>
        <begin position="105"/>
        <end position="117"/>
    </location>
</feature>
<feature type="region of interest" description="Disordered" evidence="1">
    <location>
        <begin position="48"/>
        <end position="199"/>
    </location>
</feature>
<feature type="compositionally biased region" description="Low complexity" evidence="1">
    <location>
        <begin position="62"/>
        <end position="84"/>
    </location>
</feature>
<evidence type="ECO:0008006" key="4">
    <source>
        <dbReference type="Google" id="ProtNLM"/>
    </source>
</evidence>
<proteinExistence type="predicted"/>
<keyword evidence="3" id="KW-1185">Reference proteome</keyword>
<evidence type="ECO:0000313" key="3">
    <source>
        <dbReference type="Proteomes" id="UP000299102"/>
    </source>
</evidence>
<evidence type="ECO:0000256" key="1">
    <source>
        <dbReference type="SAM" id="MobiDB-lite"/>
    </source>
</evidence>
<feature type="compositionally biased region" description="Low complexity" evidence="1">
    <location>
        <begin position="153"/>
        <end position="170"/>
    </location>
</feature>
<comment type="caution">
    <text evidence="2">The sequence shown here is derived from an EMBL/GenBank/DDBJ whole genome shotgun (WGS) entry which is preliminary data.</text>
</comment>
<evidence type="ECO:0000313" key="2">
    <source>
        <dbReference type="EMBL" id="GBP67571.1"/>
    </source>
</evidence>
<dbReference type="SUPFAM" id="SSF56219">
    <property type="entry name" value="DNase I-like"/>
    <property type="match status" value="1"/>
</dbReference>
<name>A0A4C1XUL0_EUMVA</name>
<gene>
    <name evidence="2" type="ORF">EVAR_98625_1</name>
</gene>
<dbReference type="Proteomes" id="UP000299102">
    <property type="component" value="Unassembled WGS sequence"/>
</dbReference>
<feature type="compositionally biased region" description="Polar residues" evidence="1">
    <location>
        <begin position="171"/>
        <end position="189"/>
    </location>
</feature>
<organism evidence="2 3">
    <name type="scientific">Eumeta variegata</name>
    <name type="common">Bagworm moth</name>
    <name type="synonym">Eumeta japonica</name>
    <dbReference type="NCBI Taxonomy" id="151549"/>
    <lineage>
        <taxon>Eukaryota</taxon>
        <taxon>Metazoa</taxon>
        <taxon>Ecdysozoa</taxon>
        <taxon>Arthropoda</taxon>
        <taxon>Hexapoda</taxon>
        <taxon>Insecta</taxon>
        <taxon>Pterygota</taxon>
        <taxon>Neoptera</taxon>
        <taxon>Endopterygota</taxon>
        <taxon>Lepidoptera</taxon>
        <taxon>Glossata</taxon>
        <taxon>Ditrysia</taxon>
        <taxon>Tineoidea</taxon>
        <taxon>Psychidae</taxon>
        <taxon>Oiketicinae</taxon>
        <taxon>Eumeta</taxon>
    </lineage>
</organism>
<sequence>MAGAYPGPGEARSSKKLSLEEMKEMFFHFLAEQGYVIPKEANQLLNPVSVNSRSRESPPCPSASSGKRSSSALSSNDSSEQSDAPSDDTVKGSDDETSTSFVVYTKKKRNPKRRSVCRHAEHTNKATNSIQMETEPIPVASAIARESSGSPKTVASVTSTSSEQVTTKVSNINSNQPDNLKIKNNTLTTPPRARPPPPVYLRDKTGWNAVSSECTIARSICQSPKYRPRPRCAPNAQKGRNTFRMVLAISDKNEIAKEVFRNLSKICGLSGITVEAPYRRVIRPTTADVRPVPRLNKSKSRTVAPTTRKVTVTPPETKTIAGGDGFRPAPIPSIKTLGLGQRKNNWLRRLLSGRCPKLSTPLRQAASALGEDITTIMSILQVVRSVEVSDLAAKFRKAKHGVDHLKIILDNQDLINRLSMTGHGILILVSVYLPSKKELLRGDLEALFALEDAVILFGDFNSKSTNWKCNYTNRNDIALMRGVALKLSCIEPLQCLNSDHRPGLMSIPNDIVSTHDIDNAIGALTNHIRTVIESSSRTVPAKSDRRELPGDIIELIRDKNAALHRARKYLICENRSHTRALQLKVKARIKEVWHENWSNLIVEISPSHQAYWRLAKALKTDGAIPIPALRKPDRSIAFDDREKTVLADSFEQQCTENPPYDSEHVHKVEEEVRHRVSHPKTIWILSHKTKLVSTLKGLKSEKPHARIPLAVKHEVFFCASSSSLGHDFQCVH</sequence>
<dbReference type="Gene3D" id="3.60.10.10">
    <property type="entry name" value="Endonuclease/exonuclease/phosphatase"/>
    <property type="match status" value="1"/>
</dbReference>
<reference evidence="2 3" key="1">
    <citation type="journal article" date="2019" name="Commun. Biol.">
        <title>The bagworm genome reveals a unique fibroin gene that provides high tensile strength.</title>
        <authorList>
            <person name="Kono N."/>
            <person name="Nakamura H."/>
            <person name="Ohtoshi R."/>
            <person name="Tomita M."/>
            <person name="Numata K."/>
            <person name="Arakawa K."/>
        </authorList>
    </citation>
    <scope>NUCLEOTIDE SEQUENCE [LARGE SCALE GENOMIC DNA]</scope>
</reference>